<evidence type="ECO:0000256" key="2">
    <source>
        <dbReference type="ARBA" id="ARBA00009077"/>
    </source>
</evidence>
<dbReference type="Gene3D" id="3.90.1150.10">
    <property type="entry name" value="Aspartate Aminotransferase, domain 1"/>
    <property type="match status" value="1"/>
</dbReference>
<dbReference type="PANTHER" id="PTHR43500:SF1">
    <property type="entry name" value="CYSTATHIONINE BETA-LYASE-RELATED"/>
    <property type="match status" value="1"/>
</dbReference>
<dbReference type="EMBL" id="NPEV01000033">
    <property type="protein sequence ID" value="RAI26280.1"/>
    <property type="molecule type" value="Genomic_DNA"/>
</dbReference>
<keyword evidence="11" id="KW-1185">Reference proteome</keyword>
<comment type="pathway">
    <text evidence="5">Amino-acid biosynthesis; L-methionine biosynthesis via de novo pathway; L-homocysteine from L-cystathionine: step 1/1.</text>
</comment>
<dbReference type="PROSITE" id="PS00868">
    <property type="entry name" value="CYS_MET_METAB_PP"/>
    <property type="match status" value="1"/>
</dbReference>
<dbReference type="Gene3D" id="3.40.640.10">
    <property type="entry name" value="Type I PLP-dependent aspartate aminotransferase-like (Major domain)"/>
    <property type="match status" value="1"/>
</dbReference>
<evidence type="ECO:0000256" key="8">
    <source>
        <dbReference type="PIRSR" id="PIRSR001434-2"/>
    </source>
</evidence>
<dbReference type="InterPro" id="IPR015424">
    <property type="entry name" value="PyrdxlP-dep_Trfase"/>
</dbReference>
<comment type="similarity">
    <text evidence="2 9">Belongs to the trans-sulfuration enzymes family.</text>
</comment>
<evidence type="ECO:0000256" key="1">
    <source>
        <dbReference type="ARBA" id="ARBA00001933"/>
    </source>
</evidence>
<dbReference type="RefSeq" id="WP_111435180.1">
    <property type="nucleotide sequence ID" value="NZ_JACIGG010000006.1"/>
</dbReference>
<dbReference type="NCBIfam" id="TIGR01324">
    <property type="entry name" value="cysta_beta_ly_B"/>
    <property type="match status" value="1"/>
</dbReference>
<protein>
    <submittedName>
        <fullName evidence="10">Cystathionine beta-lyase</fullName>
    </submittedName>
</protein>
<dbReference type="InterPro" id="IPR015421">
    <property type="entry name" value="PyrdxlP-dep_Trfase_major"/>
</dbReference>
<evidence type="ECO:0000313" key="10">
    <source>
        <dbReference type="EMBL" id="RAI26280.1"/>
    </source>
</evidence>
<dbReference type="AlphaFoldDB" id="A0A327JIP1"/>
<evidence type="ECO:0000256" key="4">
    <source>
        <dbReference type="ARBA" id="ARBA00023239"/>
    </source>
</evidence>
<dbReference type="GO" id="GO:0019346">
    <property type="term" value="P:transsulfuration"/>
    <property type="evidence" value="ECO:0007669"/>
    <property type="project" value="InterPro"/>
</dbReference>
<dbReference type="SUPFAM" id="SSF53383">
    <property type="entry name" value="PLP-dependent transferases"/>
    <property type="match status" value="1"/>
</dbReference>
<dbReference type="Pfam" id="PF01053">
    <property type="entry name" value="Cys_Met_Meta_PP"/>
    <property type="match status" value="1"/>
</dbReference>
<accession>A0A327JIP1</accession>
<reference evidence="10 11" key="1">
    <citation type="submission" date="2017-07" db="EMBL/GenBank/DDBJ databases">
        <title>Draft Genome Sequences of Select Purple Nonsulfur Bacteria.</title>
        <authorList>
            <person name="Lasarre B."/>
            <person name="Mckinlay J.B."/>
        </authorList>
    </citation>
    <scope>NUCLEOTIDE SEQUENCE [LARGE SCALE GENOMIC DNA]</scope>
    <source>
        <strain evidence="10 11">DSM 11290</strain>
    </source>
</reference>
<keyword evidence="4 10" id="KW-0456">Lyase</keyword>
<dbReference type="FunFam" id="3.40.640.10:FF:000046">
    <property type="entry name" value="Cystathionine gamma-lyase"/>
    <property type="match status" value="1"/>
</dbReference>
<dbReference type="OrthoDB" id="9790858at2"/>
<evidence type="ECO:0000256" key="9">
    <source>
        <dbReference type="RuleBase" id="RU362118"/>
    </source>
</evidence>
<gene>
    <name evidence="10" type="primary">metC</name>
    <name evidence="10" type="ORF">CH339_14955</name>
</gene>
<comment type="cofactor">
    <cofactor evidence="1 9">
        <name>pyridoxal 5'-phosphate</name>
        <dbReference type="ChEBI" id="CHEBI:597326"/>
    </cofactor>
</comment>
<dbReference type="GO" id="GO:0019450">
    <property type="term" value="P:L-cysteine catabolic process to pyruvate"/>
    <property type="evidence" value="ECO:0007669"/>
    <property type="project" value="TreeGrafter"/>
</dbReference>
<dbReference type="GO" id="GO:0030170">
    <property type="term" value="F:pyridoxal phosphate binding"/>
    <property type="evidence" value="ECO:0007669"/>
    <property type="project" value="InterPro"/>
</dbReference>
<evidence type="ECO:0000256" key="6">
    <source>
        <dbReference type="ARBA" id="ARBA00047517"/>
    </source>
</evidence>
<sequence length="394" mass="42379">MSTAREPLLQTRLLHSGRCGPTVNAPVTRASTILFDTVAELTEAKAKRFDKGTTFYGRFGTPDVFAFEDAVSVLEGGTASLCVPSGLAACVLPLVAFLAPGDHLLVVDSVYEPARTSLDKFIARAGVDVTFYDPRIGAGIAELITPKTRMVYLESPGSLTFEVQDIPAITAVARERGILTMCDNTWATGVFHRPLDLGVDIVVQAATKYVVGHSDAVLGLLTVGDPSLHRALREAANWLGYNVSPDDVYLAARGLRSLGARLRQHHETGLALARWLETHPGIARVIHPGLASSPEHALWKRDFSGASGLFAVLLDTEDADSAIRFVEALSIFAMGFSWGGYESLVLIGDPAHARSATEWPEKRMLVRLHAGLEDAEDLKADLEGALKIAGLDRS</sequence>
<feature type="modified residue" description="N6-(pyridoxal phosphate)lysine" evidence="8">
    <location>
        <position position="208"/>
    </location>
</feature>
<name>A0A327JIP1_9HYPH</name>
<comment type="catalytic activity">
    <reaction evidence="7">
        <text>an S-substituted L-cysteine + H2O = a thiol + pyruvate + NH4(+)</text>
        <dbReference type="Rhea" id="RHEA:18121"/>
        <dbReference type="ChEBI" id="CHEBI:15361"/>
        <dbReference type="ChEBI" id="CHEBI:15377"/>
        <dbReference type="ChEBI" id="CHEBI:28938"/>
        <dbReference type="ChEBI" id="CHEBI:29256"/>
        <dbReference type="ChEBI" id="CHEBI:58717"/>
        <dbReference type="EC" id="4.4.1.13"/>
    </reaction>
</comment>
<dbReference type="GO" id="GO:0047804">
    <property type="term" value="F:cysteine-S-conjugate beta-lyase activity"/>
    <property type="evidence" value="ECO:0007669"/>
    <property type="project" value="UniProtKB-EC"/>
</dbReference>
<dbReference type="InterPro" id="IPR000277">
    <property type="entry name" value="Cys/Met-Metab_PyrdxlP-dep_enz"/>
</dbReference>
<dbReference type="InterPro" id="IPR006233">
    <property type="entry name" value="Cys_b_lyase_bac"/>
</dbReference>
<dbReference type="PANTHER" id="PTHR43500">
    <property type="entry name" value="CYSTATHIONINE BETA-LYASE-RELATED"/>
    <property type="match status" value="1"/>
</dbReference>
<evidence type="ECO:0000256" key="3">
    <source>
        <dbReference type="ARBA" id="ARBA00022898"/>
    </source>
</evidence>
<evidence type="ECO:0000256" key="7">
    <source>
        <dbReference type="ARBA" id="ARBA00047625"/>
    </source>
</evidence>
<evidence type="ECO:0000256" key="5">
    <source>
        <dbReference type="ARBA" id="ARBA00046315"/>
    </source>
</evidence>
<dbReference type="PIRSF" id="PIRSF001434">
    <property type="entry name" value="CGS"/>
    <property type="match status" value="1"/>
</dbReference>
<keyword evidence="3 8" id="KW-0663">Pyridoxal phosphate</keyword>
<organism evidence="10 11">
    <name type="scientific">Rhodobium orientis</name>
    <dbReference type="NCBI Taxonomy" id="34017"/>
    <lineage>
        <taxon>Bacteria</taxon>
        <taxon>Pseudomonadati</taxon>
        <taxon>Pseudomonadota</taxon>
        <taxon>Alphaproteobacteria</taxon>
        <taxon>Hyphomicrobiales</taxon>
        <taxon>Rhodobiaceae</taxon>
        <taxon>Rhodobium</taxon>
    </lineage>
</organism>
<comment type="catalytic activity">
    <reaction evidence="6">
        <text>L,L-cystathionine + H2O = L-homocysteine + pyruvate + NH4(+)</text>
        <dbReference type="Rhea" id="RHEA:13965"/>
        <dbReference type="ChEBI" id="CHEBI:15361"/>
        <dbReference type="ChEBI" id="CHEBI:15377"/>
        <dbReference type="ChEBI" id="CHEBI:28938"/>
        <dbReference type="ChEBI" id="CHEBI:58161"/>
        <dbReference type="ChEBI" id="CHEBI:58199"/>
    </reaction>
</comment>
<proteinExistence type="inferred from homology"/>
<dbReference type="Proteomes" id="UP000249299">
    <property type="component" value="Unassembled WGS sequence"/>
</dbReference>
<dbReference type="InterPro" id="IPR054542">
    <property type="entry name" value="Cys_met_metab_PP"/>
</dbReference>
<comment type="caution">
    <text evidence="10">The sequence shown here is derived from an EMBL/GenBank/DDBJ whole genome shotgun (WGS) entry which is preliminary data.</text>
</comment>
<evidence type="ECO:0000313" key="11">
    <source>
        <dbReference type="Proteomes" id="UP000249299"/>
    </source>
</evidence>
<dbReference type="InterPro" id="IPR015422">
    <property type="entry name" value="PyrdxlP-dep_Trfase_small"/>
</dbReference>